<dbReference type="EMBL" id="SSOP01000514">
    <property type="protein sequence ID" value="KAB5588244.1"/>
    <property type="molecule type" value="Genomic_DNA"/>
</dbReference>
<dbReference type="Gene3D" id="3.40.50.1820">
    <property type="entry name" value="alpha/beta hydrolase"/>
    <property type="match status" value="1"/>
</dbReference>
<evidence type="ECO:0000313" key="3">
    <source>
        <dbReference type="Proteomes" id="UP000383932"/>
    </source>
</evidence>
<name>A0A5N5Q997_9AGAM</name>
<dbReference type="GO" id="GO:0016787">
    <property type="term" value="F:hydrolase activity"/>
    <property type="evidence" value="ECO:0007669"/>
    <property type="project" value="UniProtKB-KW"/>
</dbReference>
<dbReference type="SUPFAM" id="SSF53474">
    <property type="entry name" value="alpha/beta-Hydrolases"/>
    <property type="match status" value="1"/>
</dbReference>
<protein>
    <submittedName>
        <fullName evidence="2">Alpha/beta hydrolase family protein</fullName>
    </submittedName>
</protein>
<dbReference type="OrthoDB" id="8119704at2759"/>
<dbReference type="PANTHER" id="PTHR43194">
    <property type="entry name" value="HYDROLASE ALPHA/BETA FOLD FAMILY"/>
    <property type="match status" value="1"/>
</dbReference>
<organism evidence="2 3">
    <name type="scientific">Ceratobasidium theobromae</name>
    <dbReference type="NCBI Taxonomy" id="1582974"/>
    <lineage>
        <taxon>Eukaryota</taxon>
        <taxon>Fungi</taxon>
        <taxon>Dikarya</taxon>
        <taxon>Basidiomycota</taxon>
        <taxon>Agaricomycotina</taxon>
        <taxon>Agaricomycetes</taxon>
        <taxon>Cantharellales</taxon>
        <taxon>Ceratobasidiaceae</taxon>
        <taxon>Ceratobasidium</taxon>
    </lineage>
</organism>
<dbReference type="InterPro" id="IPR029058">
    <property type="entry name" value="AB_hydrolase_fold"/>
</dbReference>
<dbReference type="Pfam" id="PF00561">
    <property type="entry name" value="Abhydrolase_1"/>
    <property type="match status" value="1"/>
</dbReference>
<evidence type="ECO:0000313" key="2">
    <source>
        <dbReference type="EMBL" id="KAB5588244.1"/>
    </source>
</evidence>
<dbReference type="InterPro" id="IPR050228">
    <property type="entry name" value="Carboxylesterase_BioH"/>
</dbReference>
<keyword evidence="2" id="KW-0378">Hydrolase</keyword>
<reference evidence="2 3" key="1">
    <citation type="journal article" date="2019" name="Fungal Biol. Biotechnol.">
        <title>Draft genome sequence of fastidious pathogen Ceratobasidium theobromae, which causes vascular-streak dieback in Theobroma cacao.</title>
        <authorList>
            <person name="Ali S.S."/>
            <person name="Asman A."/>
            <person name="Shao J."/>
            <person name="Firmansyah A.P."/>
            <person name="Susilo A.W."/>
            <person name="Rosmana A."/>
            <person name="McMahon P."/>
            <person name="Junaid M."/>
            <person name="Guest D."/>
            <person name="Kheng T.Y."/>
            <person name="Meinhardt L.W."/>
            <person name="Bailey B.A."/>
        </authorList>
    </citation>
    <scope>NUCLEOTIDE SEQUENCE [LARGE SCALE GENOMIC DNA]</scope>
    <source>
        <strain evidence="2 3">CT2</strain>
    </source>
</reference>
<dbReference type="InterPro" id="IPR000073">
    <property type="entry name" value="AB_hydrolase_1"/>
</dbReference>
<comment type="caution">
    <text evidence="2">The sequence shown here is derived from an EMBL/GenBank/DDBJ whole genome shotgun (WGS) entry which is preliminary data.</text>
</comment>
<feature type="domain" description="AB hydrolase-1" evidence="1">
    <location>
        <begin position="79"/>
        <end position="312"/>
    </location>
</feature>
<proteinExistence type="predicted"/>
<evidence type="ECO:0000259" key="1">
    <source>
        <dbReference type="Pfam" id="PF00561"/>
    </source>
</evidence>
<sequence length="393" mass="43523">MSTMQSDRPYGERIKLLWGVPPSFIVPPNPDPNDPKLPAPPAGTSRYYLSTPSGHLELLYGLPGHATIDYPVENTWKAPILFLHGGFGSANCYSNFLPWFAERGYPVYALSLRGHGRSWRPSYWAMYFTTKGTLAEDVAAALQFICKRHPSSGPLTLVGHSAGGGLSQYVVGKGKAEGVGKLVILGGFPNFGGWGVYWNWFKLDPWMLFRMVWDLYHPRSPLSSTRLVHRAFFSPTYPAEKVQTFEAEMSSYESMAWPIGMMYTFISRKSVLTNLSKHATSNTNSTAPTRHPQVLVVAGAQDRLMSVPIMKRLANKYAATNVGIGAKMTLGMRDVSLAQDGFMSGVVETDEEKQANTRGVWFAEIKAPGAGHNLMRDDGWERCANVVEAFLNE</sequence>
<dbReference type="AlphaFoldDB" id="A0A5N5Q997"/>
<dbReference type="Proteomes" id="UP000383932">
    <property type="component" value="Unassembled WGS sequence"/>
</dbReference>
<accession>A0A5N5Q997</accession>
<gene>
    <name evidence="2" type="ORF">CTheo_8315</name>
</gene>
<dbReference type="PANTHER" id="PTHR43194:SF2">
    <property type="entry name" value="PEROXISOMAL MEMBRANE PROTEIN LPX1"/>
    <property type="match status" value="1"/>
</dbReference>
<keyword evidence="3" id="KW-1185">Reference proteome</keyword>